<dbReference type="InterPro" id="IPR005503">
    <property type="entry name" value="FliL"/>
</dbReference>
<evidence type="ECO:0000256" key="8">
    <source>
        <dbReference type="ARBA" id="ARBA00022989"/>
    </source>
</evidence>
<dbReference type="GO" id="GO:0009425">
    <property type="term" value="C:bacterial-type flagellum basal body"/>
    <property type="evidence" value="ECO:0007669"/>
    <property type="project" value="InterPro"/>
</dbReference>
<keyword evidence="7 10" id="KW-0283">Flagellar rotation</keyword>
<dbReference type="OrthoDB" id="7058946at2"/>
<comment type="function">
    <text evidence="1 10">Controls the rotational direction of flagella during chemotaxis.</text>
</comment>
<name>A0A1S1HGG4_9SPHN</name>
<evidence type="ECO:0000256" key="4">
    <source>
        <dbReference type="ARBA" id="ARBA00022475"/>
    </source>
</evidence>
<keyword evidence="8 10" id="KW-1133">Transmembrane helix</keyword>
<evidence type="ECO:0000256" key="10">
    <source>
        <dbReference type="RuleBase" id="RU364125"/>
    </source>
</evidence>
<evidence type="ECO:0000256" key="2">
    <source>
        <dbReference type="ARBA" id="ARBA00004162"/>
    </source>
</evidence>
<evidence type="ECO:0000256" key="11">
    <source>
        <dbReference type="SAM" id="MobiDB-lite"/>
    </source>
</evidence>
<keyword evidence="13" id="KW-1185">Reference proteome</keyword>
<evidence type="ECO:0000256" key="9">
    <source>
        <dbReference type="ARBA" id="ARBA00023136"/>
    </source>
</evidence>
<evidence type="ECO:0000256" key="3">
    <source>
        <dbReference type="ARBA" id="ARBA00008281"/>
    </source>
</evidence>
<keyword evidence="4" id="KW-1003">Cell membrane</keyword>
<evidence type="ECO:0000313" key="12">
    <source>
        <dbReference type="EMBL" id="OHT21324.1"/>
    </source>
</evidence>
<gene>
    <name evidence="12" type="ORF">BHE75_03331</name>
</gene>
<dbReference type="PANTHER" id="PTHR35091">
    <property type="entry name" value="FLAGELLAR PROTEIN FLIL"/>
    <property type="match status" value="1"/>
</dbReference>
<dbReference type="EMBL" id="MIPT01000001">
    <property type="protein sequence ID" value="OHT21324.1"/>
    <property type="molecule type" value="Genomic_DNA"/>
</dbReference>
<keyword evidence="6 10" id="KW-0812">Transmembrane</keyword>
<comment type="caution">
    <text evidence="12">The sequence shown here is derived from an EMBL/GenBank/DDBJ whole genome shotgun (WGS) entry which is preliminary data.</text>
</comment>
<keyword evidence="9 10" id="KW-0472">Membrane</keyword>
<evidence type="ECO:0000256" key="1">
    <source>
        <dbReference type="ARBA" id="ARBA00002254"/>
    </source>
</evidence>
<evidence type="ECO:0000256" key="7">
    <source>
        <dbReference type="ARBA" id="ARBA00022779"/>
    </source>
</evidence>
<keyword evidence="12" id="KW-0966">Cell projection</keyword>
<evidence type="ECO:0000313" key="13">
    <source>
        <dbReference type="Proteomes" id="UP000179467"/>
    </source>
</evidence>
<sequence length="200" mass="21288">MTGIGTVSEEKKPAPAPRKGKLKIILMGGLGALLLVGGGVGAGLYAAGAGLAGGHKAEPEDPNQPRLVPREGADQTAHAGGKKPRAIEEALDPGRYKASYYDLAQNFTSNLRDSDGFMQVSLGISTYYDQRVIDRVKAHEMAIRSAVLMTLADQDSFVISTPAGKKQLQKSLKNAINEVLVQKEGFGGVDDVYFTNFIIQ</sequence>
<dbReference type="GO" id="GO:0006935">
    <property type="term" value="P:chemotaxis"/>
    <property type="evidence" value="ECO:0007669"/>
    <property type="project" value="UniProtKB-KW"/>
</dbReference>
<keyword evidence="5 10" id="KW-0145">Chemotaxis</keyword>
<comment type="subcellular location">
    <subcellularLocation>
        <location evidence="10">Cell inner membrane</location>
    </subcellularLocation>
    <subcellularLocation>
        <location evidence="2">Cell membrane</location>
        <topology evidence="2">Single-pass membrane protein</topology>
    </subcellularLocation>
</comment>
<feature type="transmembrane region" description="Helical" evidence="10">
    <location>
        <begin position="24"/>
        <end position="47"/>
    </location>
</feature>
<protein>
    <recommendedName>
        <fullName evidence="10">Flagellar protein FliL</fullName>
    </recommendedName>
</protein>
<dbReference type="AlphaFoldDB" id="A0A1S1HGG4"/>
<comment type="similarity">
    <text evidence="3 10">Belongs to the FliL family.</text>
</comment>
<dbReference type="GO" id="GO:0005886">
    <property type="term" value="C:plasma membrane"/>
    <property type="evidence" value="ECO:0007669"/>
    <property type="project" value="UniProtKB-SubCell"/>
</dbReference>
<dbReference type="Proteomes" id="UP000179467">
    <property type="component" value="Unassembled WGS sequence"/>
</dbReference>
<keyword evidence="12" id="KW-0282">Flagellum</keyword>
<evidence type="ECO:0000256" key="5">
    <source>
        <dbReference type="ARBA" id="ARBA00022500"/>
    </source>
</evidence>
<dbReference type="Pfam" id="PF03748">
    <property type="entry name" value="FliL"/>
    <property type="match status" value="1"/>
</dbReference>
<reference evidence="12 13" key="1">
    <citation type="submission" date="2016-09" db="EMBL/GenBank/DDBJ databases">
        <title>Metabolic pathway, cell adaptation mechanisms and a novel monoxygenase revealed through proteogenomic-transcription analysis of a Sphingomonas haloaromaticamans strain degrading the fungicide ortho-phenylphenol.</title>
        <authorList>
            <person name="Perruchon C."/>
            <person name="Papadopoulou E.S."/>
            <person name="Rousidou C."/>
            <person name="Vasileiadis S."/>
            <person name="Tanou G."/>
            <person name="Amoutzias G."/>
            <person name="Molassiotis A."/>
            <person name="Karpouzas D.G."/>
        </authorList>
    </citation>
    <scope>NUCLEOTIDE SEQUENCE [LARGE SCALE GENOMIC DNA]</scope>
    <source>
        <strain evidence="12 13">P3</strain>
    </source>
</reference>
<keyword evidence="10" id="KW-0997">Cell inner membrane</keyword>
<dbReference type="PANTHER" id="PTHR35091:SF2">
    <property type="entry name" value="FLAGELLAR PROTEIN FLIL"/>
    <property type="match status" value="1"/>
</dbReference>
<dbReference type="GO" id="GO:0071978">
    <property type="term" value="P:bacterial-type flagellum-dependent swarming motility"/>
    <property type="evidence" value="ECO:0007669"/>
    <property type="project" value="TreeGrafter"/>
</dbReference>
<keyword evidence="12" id="KW-0969">Cilium</keyword>
<feature type="region of interest" description="Disordered" evidence="11">
    <location>
        <begin position="52"/>
        <end position="85"/>
    </location>
</feature>
<evidence type="ECO:0000256" key="6">
    <source>
        <dbReference type="ARBA" id="ARBA00022692"/>
    </source>
</evidence>
<organism evidence="12 13">
    <name type="scientific">Edaphosphingomonas haloaromaticamans</name>
    <dbReference type="NCBI Taxonomy" id="653954"/>
    <lineage>
        <taxon>Bacteria</taxon>
        <taxon>Pseudomonadati</taxon>
        <taxon>Pseudomonadota</taxon>
        <taxon>Alphaproteobacteria</taxon>
        <taxon>Sphingomonadales</taxon>
        <taxon>Rhizorhabdaceae</taxon>
        <taxon>Edaphosphingomonas</taxon>
    </lineage>
</organism>
<proteinExistence type="inferred from homology"/>
<accession>A0A1S1HGG4</accession>